<evidence type="ECO:0000313" key="4">
    <source>
        <dbReference type="Proteomes" id="UP000035352"/>
    </source>
</evidence>
<dbReference type="RefSeq" id="WP_047195825.1">
    <property type="nucleotide sequence ID" value="NZ_CP011371.1"/>
</dbReference>
<feature type="domain" description="Protein SirB1 N-terminal" evidence="2">
    <location>
        <begin position="43"/>
        <end position="200"/>
    </location>
</feature>
<comment type="similarity">
    <text evidence="1">Belongs to the UPF0162 family.</text>
</comment>
<reference evidence="3 4" key="1">
    <citation type="submission" date="2015-05" db="EMBL/GenBank/DDBJ databases">
        <authorList>
            <person name="Tang B."/>
            <person name="Yu Y."/>
        </authorList>
    </citation>
    <scope>NUCLEOTIDE SEQUENCE [LARGE SCALE GENOMIC DNA]</scope>
    <source>
        <strain evidence="3 4">DSM 7029</strain>
    </source>
</reference>
<dbReference type="SUPFAM" id="SSF48452">
    <property type="entry name" value="TPR-like"/>
    <property type="match status" value="1"/>
</dbReference>
<sequence length="285" mass="32129">MHFAVPSAIEYFSSLVADDASFSLTEVALSLAQDEFPDLDMQAALAEIDALGERLARRLAADASPMQRLRMLNRYFFQELGFGGNVNDYYDPHNSCLNEVLRTRRGIPISLAILYIELAGQVGLTARGVSFPGHFLVKLKMPQGEVVMDPFSGASLSREELDERLDPYKRQQGLVGEFDVPLGLFLQSATPREVVARMLRNLKEIYRAREDWPHLLAIAQRLVILLPHALEERRDRGLAYAELGRRDEAISDLAAYVHQADEADDRLAMADRLEELRRTGPPRLH</sequence>
<dbReference type="InterPro" id="IPR011990">
    <property type="entry name" value="TPR-like_helical_dom_sf"/>
</dbReference>
<dbReference type="OrthoDB" id="232498at2"/>
<protein>
    <submittedName>
        <fullName evidence="3">Transglutaminase</fullName>
    </submittedName>
</protein>
<evidence type="ECO:0000313" key="3">
    <source>
        <dbReference type="EMBL" id="AKJ30457.1"/>
    </source>
</evidence>
<organism evidence="3 4">
    <name type="scientific">Caldimonas brevitalea</name>
    <dbReference type="NCBI Taxonomy" id="413882"/>
    <lineage>
        <taxon>Bacteria</taxon>
        <taxon>Pseudomonadati</taxon>
        <taxon>Pseudomonadota</taxon>
        <taxon>Betaproteobacteria</taxon>
        <taxon>Burkholderiales</taxon>
        <taxon>Sphaerotilaceae</taxon>
        <taxon>Caldimonas</taxon>
    </lineage>
</organism>
<evidence type="ECO:0000256" key="1">
    <source>
        <dbReference type="ARBA" id="ARBA00007100"/>
    </source>
</evidence>
<dbReference type="EMBL" id="CP011371">
    <property type="protein sequence ID" value="AKJ30457.1"/>
    <property type="molecule type" value="Genomic_DNA"/>
</dbReference>
<dbReference type="Pfam" id="PF13369">
    <property type="entry name" value="Transglut_core2"/>
    <property type="match status" value="1"/>
</dbReference>
<dbReference type="PANTHER" id="PTHR31350:SF21">
    <property type="entry name" value="F-BOX ONLY PROTEIN 21"/>
    <property type="match status" value="1"/>
</dbReference>
<dbReference type="KEGG" id="pbh:AAW51_3766"/>
<evidence type="ECO:0000259" key="2">
    <source>
        <dbReference type="Pfam" id="PF13369"/>
    </source>
</evidence>
<dbReference type="Proteomes" id="UP000035352">
    <property type="component" value="Chromosome"/>
</dbReference>
<keyword evidence="4" id="KW-1185">Reference proteome</keyword>
<accession>A0A0G3BM29</accession>
<name>A0A0G3BM29_9BURK</name>
<dbReference type="STRING" id="413882.AAW51_3766"/>
<dbReference type="AlphaFoldDB" id="A0A0G3BM29"/>
<proteinExistence type="inferred from homology"/>
<dbReference type="InterPro" id="IPR032698">
    <property type="entry name" value="SirB1_N"/>
</dbReference>
<dbReference type="PATRIC" id="fig|413882.6.peg.3933"/>
<dbReference type="PANTHER" id="PTHR31350">
    <property type="entry name" value="SI:DKEY-261L7.2"/>
    <property type="match status" value="1"/>
</dbReference>
<dbReference type="Pfam" id="PF13371">
    <property type="entry name" value="TPR_9"/>
    <property type="match status" value="1"/>
</dbReference>
<gene>
    <name evidence="3" type="ORF">AAW51_3766</name>
</gene>